<dbReference type="InterPro" id="IPR010656">
    <property type="entry name" value="DctM"/>
</dbReference>
<dbReference type="InterPro" id="IPR004681">
    <property type="entry name" value="TRAP_DctM"/>
</dbReference>
<feature type="transmembrane region" description="Helical" evidence="7">
    <location>
        <begin position="170"/>
        <end position="192"/>
    </location>
</feature>
<evidence type="ECO:0000256" key="7">
    <source>
        <dbReference type="SAM" id="Phobius"/>
    </source>
</evidence>
<keyword evidence="5 7" id="KW-1133">Transmembrane helix</keyword>
<evidence type="ECO:0000313" key="10">
    <source>
        <dbReference type="Proteomes" id="UP000016491"/>
    </source>
</evidence>
<feature type="transmembrane region" description="Helical" evidence="7">
    <location>
        <begin position="343"/>
        <end position="372"/>
    </location>
</feature>
<evidence type="ECO:0000313" key="9">
    <source>
        <dbReference type="EMBL" id="ERI74650.1"/>
    </source>
</evidence>
<evidence type="ECO:0000256" key="1">
    <source>
        <dbReference type="ARBA" id="ARBA00004429"/>
    </source>
</evidence>
<feature type="transmembrane region" description="Helical" evidence="7">
    <location>
        <begin position="241"/>
        <end position="257"/>
    </location>
</feature>
<feature type="transmembrane region" description="Helical" evidence="7">
    <location>
        <begin position="42"/>
        <end position="64"/>
    </location>
</feature>
<feature type="transmembrane region" description="Helical" evidence="7">
    <location>
        <begin position="213"/>
        <end position="235"/>
    </location>
</feature>
<sequence length="428" mass="45071">MVSAALFISLILFLILNVPVGIAIGCSSLVAIMASGTLSHTYIVSTLVSASDSFPIMAIPLFILAGELMGAGGVSKRLLNVCNAFFGRITGGLGICTVVVCMFFAAVSGSGPATVAAVGSMVVPSMLEKGYSKKFTLALIACAGSIGVIIPPSIPMVVYGVSTSTSISGMFMAGFVPGFLIGGVLIAVCYFYSKKQGWKGDEKRYSAREKFEIIWDAKWALINPIIILGGIYGGIFTPTEAAAVAAVYAFICGVFIHKEMNPGKLFNTIGNACSTTGTTMVIIGCATAFTKILTIQQIPTMVTNMILGMSDNKFVILLLINILLLIVGCFMDTTPAMMVLSPILLPIALSFNMSPIHFGIIMVVNLAIGFITPPLGINLFVAARVGKEPLETVTSGIVMFILAMLVCLLLITYIPQISMALPSILMGY</sequence>
<evidence type="ECO:0000259" key="8">
    <source>
        <dbReference type="Pfam" id="PF06808"/>
    </source>
</evidence>
<feature type="transmembrane region" description="Helical" evidence="7">
    <location>
        <begin position="314"/>
        <end position="331"/>
    </location>
</feature>
<feature type="transmembrane region" description="Helical" evidence="7">
    <location>
        <begin position="392"/>
        <end position="414"/>
    </location>
</feature>
<dbReference type="GO" id="GO:0005886">
    <property type="term" value="C:plasma membrane"/>
    <property type="evidence" value="ECO:0007669"/>
    <property type="project" value="UniProtKB-SubCell"/>
</dbReference>
<dbReference type="NCBIfam" id="TIGR00786">
    <property type="entry name" value="dctM"/>
    <property type="match status" value="1"/>
</dbReference>
<feature type="transmembrane region" description="Helical" evidence="7">
    <location>
        <begin position="85"/>
        <end position="105"/>
    </location>
</feature>
<comment type="caution">
    <text evidence="9">The sequence shown here is derived from an EMBL/GenBank/DDBJ whole genome shotgun (WGS) entry which is preliminary data.</text>
</comment>
<comment type="subcellular location">
    <subcellularLocation>
        <location evidence="1">Cell inner membrane</location>
        <topology evidence="1">Multi-pass membrane protein</topology>
    </subcellularLocation>
</comment>
<evidence type="ECO:0000256" key="6">
    <source>
        <dbReference type="ARBA" id="ARBA00023136"/>
    </source>
</evidence>
<reference evidence="9 10" key="1">
    <citation type="submission" date="2013-07" db="EMBL/GenBank/DDBJ databases">
        <authorList>
            <person name="Weinstock G."/>
            <person name="Sodergren E."/>
            <person name="Wylie T."/>
            <person name="Fulton L."/>
            <person name="Fulton R."/>
            <person name="Fronick C."/>
            <person name="O'Laughlin M."/>
            <person name="Godfrey J."/>
            <person name="Miner T."/>
            <person name="Herter B."/>
            <person name="Appelbaum E."/>
            <person name="Cordes M."/>
            <person name="Lek S."/>
            <person name="Wollam A."/>
            <person name="Pepin K.H."/>
            <person name="Palsikar V.B."/>
            <person name="Mitreva M."/>
            <person name="Wilson R.K."/>
        </authorList>
    </citation>
    <scope>NUCLEOTIDE SEQUENCE [LARGE SCALE GENOMIC DNA]</scope>
    <source>
        <strain evidence="9 10">ATCC 14940</strain>
    </source>
</reference>
<proteinExistence type="predicted"/>
<keyword evidence="4 7" id="KW-0812">Transmembrane</keyword>
<dbReference type="Pfam" id="PF06808">
    <property type="entry name" value="DctM"/>
    <property type="match status" value="1"/>
</dbReference>
<dbReference type="Proteomes" id="UP000016491">
    <property type="component" value="Unassembled WGS sequence"/>
</dbReference>
<feature type="transmembrane region" description="Helical" evidence="7">
    <location>
        <begin position="135"/>
        <end position="158"/>
    </location>
</feature>
<dbReference type="PIRSF" id="PIRSF006066">
    <property type="entry name" value="HI0050"/>
    <property type="match status" value="1"/>
</dbReference>
<name>A0ABC9TTJ8_CLOSY</name>
<keyword evidence="2" id="KW-1003">Cell membrane</keyword>
<evidence type="ECO:0000256" key="4">
    <source>
        <dbReference type="ARBA" id="ARBA00022692"/>
    </source>
</evidence>
<dbReference type="PANTHER" id="PTHR33362:SF5">
    <property type="entry name" value="C4-DICARBOXYLATE TRAP TRANSPORTER LARGE PERMEASE PROTEIN DCTM"/>
    <property type="match status" value="1"/>
</dbReference>
<dbReference type="RefSeq" id="WP_021640964.1">
    <property type="nucleotide sequence ID" value="NZ_KE992823.1"/>
</dbReference>
<protein>
    <submittedName>
        <fullName evidence="9">TRAP transporter, DctM subunit</fullName>
    </submittedName>
</protein>
<keyword evidence="3" id="KW-0997">Cell inner membrane</keyword>
<dbReference type="AlphaFoldDB" id="A0ABC9TTJ8"/>
<dbReference type="EMBL" id="AWSU01000306">
    <property type="protein sequence ID" value="ERI74650.1"/>
    <property type="molecule type" value="Genomic_DNA"/>
</dbReference>
<keyword evidence="6 7" id="KW-0472">Membrane</keyword>
<evidence type="ECO:0000256" key="3">
    <source>
        <dbReference type="ARBA" id="ARBA00022519"/>
    </source>
</evidence>
<evidence type="ECO:0000256" key="5">
    <source>
        <dbReference type="ARBA" id="ARBA00022989"/>
    </source>
</evidence>
<accession>A0ABC9TTJ8</accession>
<evidence type="ECO:0000256" key="2">
    <source>
        <dbReference type="ARBA" id="ARBA00022475"/>
    </source>
</evidence>
<organism evidence="9 10">
    <name type="scientific">[Clostridium] symbiosum ATCC 14940</name>
    <dbReference type="NCBI Taxonomy" id="411472"/>
    <lineage>
        <taxon>Bacteria</taxon>
        <taxon>Bacillati</taxon>
        <taxon>Bacillota</taxon>
        <taxon>Clostridia</taxon>
        <taxon>Lachnospirales</taxon>
        <taxon>Lachnospiraceae</taxon>
        <taxon>Otoolea</taxon>
    </lineage>
</organism>
<dbReference type="PANTHER" id="PTHR33362">
    <property type="entry name" value="SIALIC ACID TRAP TRANSPORTER PERMEASE PROTEIN SIAT-RELATED"/>
    <property type="match status" value="1"/>
</dbReference>
<gene>
    <name evidence="9" type="ORF">CLOSYM_03794</name>
</gene>
<feature type="domain" description="TRAP C4-dicarboxylate transport system permease DctM subunit" evidence="8">
    <location>
        <begin position="7"/>
        <end position="417"/>
    </location>
</feature>